<accession>A0ABU6ZFA6</accession>
<evidence type="ECO:0000313" key="2">
    <source>
        <dbReference type="Proteomes" id="UP001341840"/>
    </source>
</evidence>
<organism evidence="1 2">
    <name type="scientific">Stylosanthes scabra</name>
    <dbReference type="NCBI Taxonomy" id="79078"/>
    <lineage>
        <taxon>Eukaryota</taxon>
        <taxon>Viridiplantae</taxon>
        <taxon>Streptophyta</taxon>
        <taxon>Embryophyta</taxon>
        <taxon>Tracheophyta</taxon>
        <taxon>Spermatophyta</taxon>
        <taxon>Magnoliopsida</taxon>
        <taxon>eudicotyledons</taxon>
        <taxon>Gunneridae</taxon>
        <taxon>Pentapetalae</taxon>
        <taxon>rosids</taxon>
        <taxon>fabids</taxon>
        <taxon>Fabales</taxon>
        <taxon>Fabaceae</taxon>
        <taxon>Papilionoideae</taxon>
        <taxon>50 kb inversion clade</taxon>
        <taxon>dalbergioids sensu lato</taxon>
        <taxon>Dalbergieae</taxon>
        <taxon>Pterocarpus clade</taxon>
        <taxon>Stylosanthes</taxon>
    </lineage>
</organism>
<dbReference type="Proteomes" id="UP001341840">
    <property type="component" value="Unassembled WGS sequence"/>
</dbReference>
<name>A0ABU6ZFA6_9FABA</name>
<keyword evidence="2" id="KW-1185">Reference proteome</keyword>
<reference evidence="1 2" key="1">
    <citation type="journal article" date="2023" name="Plants (Basel)">
        <title>Bridging the Gap: Combining Genomics and Transcriptomics Approaches to Understand Stylosanthes scabra, an Orphan Legume from the Brazilian Caatinga.</title>
        <authorList>
            <person name="Ferreira-Neto J.R.C."/>
            <person name="da Silva M.D."/>
            <person name="Binneck E."/>
            <person name="de Melo N.F."/>
            <person name="da Silva R.H."/>
            <person name="de Melo A.L.T.M."/>
            <person name="Pandolfi V."/>
            <person name="Bustamante F.O."/>
            <person name="Brasileiro-Vidal A.C."/>
            <person name="Benko-Iseppon A.M."/>
        </authorList>
    </citation>
    <scope>NUCLEOTIDE SEQUENCE [LARGE SCALE GENOMIC DNA]</scope>
    <source>
        <tissue evidence="1">Leaves</tissue>
    </source>
</reference>
<comment type="caution">
    <text evidence="1">The sequence shown here is derived from an EMBL/GenBank/DDBJ whole genome shotgun (WGS) entry which is preliminary data.</text>
</comment>
<evidence type="ECO:0000313" key="1">
    <source>
        <dbReference type="EMBL" id="MED6220649.1"/>
    </source>
</evidence>
<protein>
    <submittedName>
        <fullName evidence="1">Uncharacterized protein</fullName>
    </submittedName>
</protein>
<sequence>MADHQRELPNTNPLLKLVERTSLLKHLTNSGTPEAWGMMSTKWRKRCVTGCEEWKGNSIVNSPIATKGPGLEAAIDVPTALVLGSNDHGNEQEIVGRTPFAPHILCVRFSKSFMKPTDMGYDVSTDQEDHIDAFEGRMN</sequence>
<dbReference type="EMBL" id="JASCZI010272156">
    <property type="protein sequence ID" value="MED6220649.1"/>
    <property type="molecule type" value="Genomic_DNA"/>
</dbReference>
<proteinExistence type="predicted"/>
<gene>
    <name evidence="1" type="ORF">PIB30_046854</name>
</gene>